<name>A0A1G7V2N3_9BACT</name>
<dbReference type="Proteomes" id="UP000198779">
    <property type="component" value="Unassembled WGS sequence"/>
</dbReference>
<reference evidence="3 4" key="2">
    <citation type="submission" date="2016-10" db="EMBL/GenBank/DDBJ databases">
        <authorList>
            <person name="Varghese N."/>
            <person name="Submissions S."/>
        </authorList>
    </citation>
    <scope>NUCLEOTIDE SEQUENCE [LARGE SCALE GENOMIC DNA]</scope>
    <source>
        <strain evidence="3">BP1-145</strain>
        <strain evidence="4">BP1-148</strain>
    </source>
</reference>
<evidence type="ECO:0008006" key="6">
    <source>
        <dbReference type="Google" id="ProtNLM"/>
    </source>
</evidence>
<keyword evidence="4" id="KW-1185">Reference proteome</keyword>
<dbReference type="EMBL" id="FNIW01000045">
    <property type="protein sequence ID" value="SDO63104.1"/>
    <property type="molecule type" value="Genomic_DNA"/>
</dbReference>
<accession>A0A1H0L4A2</accession>
<dbReference type="PROSITE" id="PS51257">
    <property type="entry name" value="PROKAR_LIPOPROTEIN"/>
    <property type="match status" value="1"/>
</dbReference>
<dbReference type="InterPro" id="IPR045505">
    <property type="entry name" value="DUF6486"/>
</dbReference>
<evidence type="ECO:0000313" key="5">
    <source>
        <dbReference type="Proteomes" id="UP000199134"/>
    </source>
</evidence>
<reference evidence="2 5" key="1">
    <citation type="submission" date="2016-10" db="EMBL/GenBank/DDBJ databases">
        <authorList>
            <person name="de Groot N.N."/>
        </authorList>
    </citation>
    <scope>NUCLEOTIDE SEQUENCE [LARGE SCALE GENOMIC DNA]</scope>
    <source>
        <strain evidence="5">BP1-145</strain>
        <strain evidence="2">BP1-148</strain>
    </source>
</reference>
<sequence length="31" mass="3333">MKNKTFWKFAIQTAISVLSAIATALGVTSCM</sequence>
<dbReference type="AlphaFoldDB" id="A0A1G7V2N3"/>
<dbReference type="EMBL" id="FNCQ01000005">
    <property type="protein sequence ID" value="SDG53629.1"/>
    <property type="molecule type" value="Genomic_DNA"/>
</dbReference>
<dbReference type="NCBIfam" id="NF033879">
    <property type="entry name" value="smalltalk"/>
    <property type="match status" value="1"/>
</dbReference>
<proteinExistence type="predicted"/>
<evidence type="ECO:0000313" key="3">
    <source>
        <dbReference type="EMBL" id="SDO63104.1"/>
    </source>
</evidence>
<accession>A0A1G7V2N3</accession>
<dbReference type="Pfam" id="PF20096">
    <property type="entry name" value="DUF6486"/>
    <property type="match status" value="1"/>
</dbReference>
<dbReference type="EMBL" id="FNCQ01000004">
    <property type="protein sequence ID" value="SDG49300.1"/>
    <property type="molecule type" value="Genomic_DNA"/>
</dbReference>
<dbReference type="Proteomes" id="UP000199134">
    <property type="component" value="Unassembled WGS sequence"/>
</dbReference>
<protein>
    <recommendedName>
        <fullName evidence="6">Smalltalk protein</fullName>
    </recommendedName>
</protein>
<evidence type="ECO:0000313" key="2">
    <source>
        <dbReference type="EMBL" id="SDG53629.1"/>
    </source>
</evidence>
<dbReference type="RefSeq" id="WP_176757075.1">
    <property type="nucleotide sequence ID" value="NZ_CP091790.1"/>
</dbReference>
<evidence type="ECO:0000313" key="1">
    <source>
        <dbReference type="EMBL" id="SDG49300.1"/>
    </source>
</evidence>
<organism evidence="2 4">
    <name type="scientific">Prevotella communis</name>
    <dbReference type="NCBI Taxonomy" id="2913614"/>
    <lineage>
        <taxon>Bacteria</taxon>
        <taxon>Pseudomonadati</taxon>
        <taxon>Bacteroidota</taxon>
        <taxon>Bacteroidia</taxon>
        <taxon>Bacteroidales</taxon>
        <taxon>Prevotellaceae</taxon>
        <taxon>Prevotella</taxon>
    </lineage>
</organism>
<gene>
    <name evidence="3" type="ORF">SAMN04487900_1454</name>
    <name evidence="1" type="ORF">SAMN04487901_104200</name>
    <name evidence="2" type="ORF">SAMN04487901_10556</name>
</gene>
<evidence type="ECO:0000313" key="4">
    <source>
        <dbReference type="Proteomes" id="UP000198779"/>
    </source>
</evidence>